<keyword evidence="1" id="KW-0812">Transmembrane</keyword>
<dbReference type="EMBL" id="JBHTIC010000002">
    <property type="protein sequence ID" value="MFD0760508.1"/>
    <property type="molecule type" value="Genomic_DNA"/>
</dbReference>
<comment type="caution">
    <text evidence="2">The sequence shown here is derived from an EMBL/GenBank/DDBJ whole genome shotgun (WGS) entry which is preliminary data.</text>
</comment>
<dbReference type="Proteomes" id="UP001597032">
    <property type="component" value="Unassembled WGS sequence"/>
</dbReference>
<organism evidence="2 3">
    <name type="scientific">Lutibacter aestuarii</name>
    <dbReference type="NCBI Taxonomy" id="861111"/>
    <lineage>
        <taxon>Bacteria</taxon>
        <taxon>Pseudomonadati</taxon>
        <taxon>Bacteroidota</taxon>
        <taxon>Flavobacteriia</taxon>
        <taxon>Flavobacteriales</taxon>
        <taxon>Flavobacteriaceae</taxon>
        <taxon>Lutibacter</taxon>
    </lineage>
</organism>
<keyword evidence="1" id="KW-0472">Membrane</keyword>
<keyword evidence="3" id="KW-1185">Reference proteome</keyword>
<evidence type="ECO:0008006" key="4">
    <source>
        <dbReference type="Google" id="ProtNLM"/>
    </source>
</evidence>
<sequence length="195" mass="22420">MKKSKLLMLIGTLLLLGLFVFPLWNITLEAPQYPEPIGMDIYITKIADMNPHDIKNINLMNHYVGMKDIPEHMIEFDIFPIVIGFMIVLGLLIAFKANYKWYLFWFILMTVLGIAGMYDFYLWEYDYGHNLSDKAAIKFTNADGSPLAYQPPLFGTKTILNFVAHSYPRTGAYFLFVGMVLTLVAFFIGKKEHQA</sequence>
<evidence type="ECO:0000313" key="3">
    <source>
        <dbReference type="Proteomes" id="UP001597032"/>
    </source>
</evidence>
<feature type="transmembrane region" description="Helical" evidence="1">
    <location>
        <begin position="171"/>
        <end position="189"/>
    </location>
</feature>
<evidence type="ECO:0000313" key="2">
    <source>
        <dbReference type="EMBL" id="MFD0760508.1"/>
    </source>
</evidence>
<protein>
    <recommendedName>
        <fullName evidence="4">Copper chaperone NosL</fullName>
    </recommendedName>
</protein>
<evidence type="ECO:0000256" key="1">
    <source>
        <dbReference type="SAM" id="Phobius"/>
    </source>
</evidence>
<name>A0ABW2Z0X4_9FLAO</name>
<dbReference type="RefSeq" id="WP_298264652.1">
    <property type="nucleotide sequence ID" value="NZ_JBHTIC010000002.1"/>
</dbReference>
<reference evidence="3" key="1">
    <citation type="journal article" date="2019" name="Int. J. Syst. Evol. Microbiol.">
        <title>The Global Catalogue of Microorganisms (GCM) 10K type strain sequencing project: providing services to taxonomists for standard genome sequencing and annotation.</title>
        <authorList>
            <consortium name="The Broad Institute Genomics Platform"/>
            <consortium name="The Broad Institute Genome Sequencing Center for Infectious Disease"/>
            <person name="Wu L."/>
            <person name="Ma J."/>
        </authorList>
    </citation>
    <scope>NUCLEOTIDE SEQUENCE [LARGE SCALE GENOMIC DNA]</scope>
    <source>
        <strain evidence="3">CCUG 60022</strain>
    </source>
</reference>
<proteinExistence type="predicted"/>
<gene>
    <name evidence="2" type="ORF">ACFQZW_00265</name>
</gene>
<feature type="transmembrane region" description="Helical" evidence="1">
    <location>
        <begin position="78"/>
        <end position="95"/>
    </location>
</feature>
<accession>A0ABW2Z0X4</accession>
<feature type="transmembrane region" description="Helical" evidence="1">
    <location>
        <begin position="102"/>
        <end position="123"/>
    </location>
</feature>
<keyword evidence="1" id="KW-1133">Transmembrane helix</keyword>